<dbReference type="Proteomes" id="UP000007151">
    <property type="component" value="Unassembled WGS sequence"/>
</dbReference>
<evidence type="ECO:0000313" key="1">
    <source>
        <dbReference type="EMBL" id="OWR45105.1"/>
    </source>
</evidence>
<gene>
    <name evidence="1" type="ORF">KGM_214923</name>
</gene>
<dbReference type="EMBL" id="AGBW02012411">
    <property type="protein sequence ID" value="OWR45105.1"/>
    <property type="molecule type" value="Genomic_DNA"/>
</dbReference>
<dbReference type="KEGG" id="dpl:KGM_214923"/>
<organism evidence="1 2">
    <name type="scientific">Danaus plexippus plexippus</name>
    <dbReference type="NCBI Taxonomy" id="278856"/>
    <lineage>
        <taxon>Eukaryota</taxon>
        <taxon>Metazoa</taxon>
        <taxon>Ecdysozoa</taxon>
        <taxon>Arthropoda</taxon>
        <taxon>Hexapoda</taxon>
        <taxon>Insecta</taxon>
        <taxon>Pterygota</taxon>
        <taxon>Neoptera</taxon>
        <taxon>Endopterygota</taxon>
        <taxon>Lepidoptera</taxon>
        <taxon>Glossata</taxon>
        <taxon>Ditrysia</taxon>
        <taxon>Papilionoidea</taxon>
        <taxon>Nymphalidae</taxon>
        <taxon>Danainae</taxon>
        <taxon>Danaini</taxon>
        <taxon>Danaina</taxon>
        <taxon>Danaus</taxon>
        <taxon>Danaus</taxon>
    </lineage>
</organism>
<proteinExistence type="predicted"/>
<dbReference type="InParanoid" id="A0A212EUD3"/>
<keyword evidence="2" id="KW-1185">Reference proteome</keyword>
<protein>
    <submittedName>
        <fullName evidence="1">Uncharacterized protein</fullName>
    </submittedName>
</protein>
<accession>A0A212EUD3</accession>
<dbReference type="AlphaFoldDB" id="A0A212EUD3"/>
<name>A0A212EUD3_DANPL</name>
<sequence length="70" mass="7598">MNSIKELSHIAELTIGAVERSTGVRWKKTGLKPIAVVSRYSTASWSLVPGQDERAGARAGEEFVAGTRLR</sequence>
<evidence type="ECO:0000313" key="2">
    <source>
        <dbReference type="Proteomes" id="UP000007151"/>
    </source>
</evidence>
<comment type="caution">
    <text evidence="1">The sequence shown here is derived from an EMBL/GenBank/DDBJ whole genome shotgun (WGS) entry which is preliminary data.</text>
</comment>
<reference evidence="1 2" key="1">
    <citation type="journal article" date="2011" name="Cell">
        <title>The monarch butterfly genome yields insights into long-distance migration.</title>
        <authorList>
            <person name="Zhan S."/>
            <person name="Merlin C."/>
            <person name="Boore J.L."/>
            <person name="Reppert S.M."/>
        </authorList>
    </citation>
    <scope>NUCLEOTIDE SEQUENCE [LARGE SCALE GENOMIC DNA]</scope>
    <source>
        <strain evidence="1">F-2</strain>
    </source>
</reference>